<dbReference type="EMBL" id="JAOPGA020000577">
    <property type="protein sequence ID" value="KAL0479585.1"/>
    <property type="molecule type" value="Genomic_DNA"/>
</dbReference>
<protein>
    <submittedName>
        <fullName evidence="1">Uncharacterized protein</fullName>
    </submittedName>
</protein>
<dbReference type="Proteomes" id="UP001431209">
    <property type="component" value="Unassembled WGS sequence"/>
</dbReference>
<keyword evidence="2" id="KW-1185">Reference proteome</keyword>
<organism evidence="1 2">
    <name type="scientific">Acrasis kona</name>
    <dbReference type="NCBI Taxonomy" id="1008807"/>
    <lineage>
        <taxon>Eukaryota</taxon>
        <taxon>Discoba</taxon>
        <taxon>Heterolobosea</taxon>
        <taxon>Tetramitia</taxon>
        <taxon>Eutetramitia</taxon>
        <taxon>Acrasidae</taxon>
        <taxon>Acrasis</taxon>
    </lineage>
</organism>
<dbReference type="AlphaFoldDB" id="A0AAW2YQV3"/>
<sequence>MSHFNEDVKTISLDCFCVKLHSCTKNEHVHVIVMSLIDNQKPNSNTASKIKFTTKWKIPKKTIKDRLKVGYPMLDRVSRHVWSNYETISK</sequence>
<name>A0AAW2YQV3_9EUKA</name>
<gene>
    <name evidence="1" type="ORF">AKO1_007792</name>
</gene>
<evidence type="ECO:0000313" key="1">
    <source>
        <dbReference type="EMBL" id="KAL0479585.1"/>
    </source>
</evidence>
<evidence type="ECO:0000313" key="2">
    <source>
        <dbReference type="Proteomes" id="UP001431209"/>
    </source>
</evidence>
<accession>A0AAW2YQV3</accession>
<proteinExistence type="predicted"/>
<comment type="caution">
    <text evidence="1">The sequence shown here is derived from an EMBL/GenBank/DDBJ whole genome shotgun (WGS) entry which is preliminary data.</text>
</comment>
<reference evidence="1 2" key="1">
    <citation type="submission" date="2024-03" db="EMBL/GenBank/DDBJ databases">
        <title>The Acrasis kona genome and developmental transcriptomes reveal deep origins of eukaryotic multicellular pathways.</title>
        <authorList>
            <person name="Sheikh S."/>
            <person name="Fu C.-J."/>
            <person name="Brown M.W."/>
            <person name="Baldauf S.L."/>
        </authorList>
    </citation>
    <scope>NUCLEOTIDE SEQUENCE [LARGE SCALE GENOMIC DNA]</scope>
    <source>
        <strain evidence="1 2">ATCC MYA-3509</strain>
    </source>
</reference>